<evidence type="ECO:0000256" key="2">
    <source>
        <dbReference type="ARBA" id="ARBA00023125"/>
    </source>
</evidence>
<gene>
    <name evidence="5" type="ORF">GCM10011534_19140</name>
</gene>
<dbReference type="InterPro" id="IPR036388">
    <property type="entry name" value="WH-like_DNA-bd_sf"/>
</dbReference>
<evidence type="ECO:0000313" key="5">
    <source>
        <dbReference type="EMBL" id="GGL97315.1"/>
    </source>
</evidence>
<dbReference type="GO" id="GO:0006355">
    <property type="term" value="P:regulation of DNA-templated transcription"/>
    <property type="evidence" value="ECO:0007669"/>
    <property type="project" value="InterPro"/>
</dbReference>
<reference evidence="5" key="2">
    <citation type="submission" date="2020-09" db="EMBL/GenBank/DDBJ databases">
        <authorList>
            <person name="Sun Q."/>
            <person name="Zhou Y."/>
        </authorList>
    </citation>
    <scope>NUCLEOTIDE SEQUENCE</scope>
    <source>
        <strain evidence="5">CGMCC 1.6293</strain>
    </source>
</reference>
<evidence type="ECO:0000256" key="1">
    <source>
        <dbReference type="ARBA" id="ARBA00023015"/>
    </source>
</evidence>
<dbReference type="Proteomes" id="UP000649829">
    <property type="component" value="Unassembled WGS sequence"/>
</dbReference>
<evidence type="ECO:0000313" key="6">
    <source>
        <dbReference type="Proteomes" id="UP000649829"/>
    </source>
</evidence>
<dbReference type="Gene3D" id="1.10.10.10">
    <property type="entry name" value="Winged helix-like DNA-binding domain superfamily/Winged helix DNA-binding domain"/>
    <property type="match status" value="1"/>
</dbReference>
<dbReference type="PROSITE" id="PS51063">
    <property type="entry name" value="HTH_CRP_2"/>
    <property type="match status" value="1"/>
</dbReference>
<dbReference type="AlphaFoldDB" id="A0A917SUU8"/>
<organism evidence="5 6">
    <name type="scientific">Pseudooceanicola nanhaiensis</name>
    <dbReference type="NCBI Taxonomy" id="375761"/>
    <lineage>
        <taxon>Bacteria</taxon>
        <taxon>Pseudomonadati</taxon>
        <taxon>Pseudomonadota</taxon>
        <taxon>Alphaproteobacteria</taxon>
        <taxon>Rhodobacterales</taxon>
        <taxon>Paracoccaceae</taxon>
        <taxon>Pseudooceanicola</taxon>
    </lineage>
</organism>
<dbReference type="CDD" id="cd00038">
    <property type="entry name" value="CAP_ED"/>
    <property type="match status" value="1"/>
</dbReference>
<dbReference type="EMBL" id="BMLF01000001">
    <property type="protein sequence ID" value="GGL97315.1"/>
    <property type="molecule type" value="Genomic_DNA"/>
</dbReference>
<dbReference type="InterPro" id="IPR014710">
    <property type="entry name" value="RmlC-like_jellyroll"/>
</dbReference>
<dbReference type="InterPro" id="IPR012318">
    <property type="entry name" value="HTH_CRP"/>
</dbReference>
<dbReference type="InterPro" id="IPR036390">
    <property type="entry name" value="WH_DNA-bd_sf"/>
</dbReference>
<dbReference type="InterPro" id="IPR018490">
    <property type="entry name" value="cNMP-bd_dom_sf"/>
</dbReference>
<dbReference type="SUPFAM" id="SSF51206">
    <property type="entry name" value="cAMP-binding domain-like"/>
    <property type="match status" value="1"/>
</dbReference>
<dbReference type="Pfam" id="PF00027">
    <property type="entry name" value="cNMP_binding"/>
    <property type="match status" value="1"/>
</dbReference>
<keyword evidence="2" id="KW-0238">DNA-binding</keyword>
<keyword evidence="3" id="KW-0804">Transcription</keyword>
<reference evidence="5" key="1">
    <citation type="journal article" date="2014" name="Int. J. Syst. Evol. Microbiol.">
        <title>Complete genome sequence of Corynebacterium casei LMG S-19264T (=DSM 44701T), isolated from a smear-ripened cheese.</title>
        <authorList>
            <consortium name="US DOE Joint Genome Institute (JGI-PGF)"/>
            <person name="Walter F."/>
            <person name="Albersmeier A."/>
            <person name="Kalinowski J."/>
            <person name="Ruckert C."/>
        </authorList>
    </citation>
    <scope>NUCLEOTIDE SEQUENCE</scope>
    <source>
        <strain evidence="5">CGMCC 1.6293</strain>
    </source>
</reference>
<feature type="domain" description="HTH crp-type" evidence="4">
    <location>
        <begin position="150"/>
        <end position="224"/>
    </location>
</feature>
<sequence>MSREAYPLSHRFLRGRGRSQLSADDCGTIENLFHDVERFTTAHTILERGDVLDQSTLLIEGFVARVIREEGKRHIVALHVPGDFVDLHAFALKRLDHDVVSIGPVQIGYVKHARLEALIPKKPQLMRMLWFSTLLDAAIHREWILKLEQLSADGRLAHLIAETWQRLDFVGLAQPTGFAFPLTQAELADACGTTPIHLNRVVRKLRETGVADISRGRVSVLDHAALKDIGRFNTAYLYGQGPLHLD</sequence>
<dbReference type="InterPro" id="IPR000595">
    <property type="entry name" value="cNMP-bd_dom"/>
</dbReference>
<keyword evidence="6" id="KW-1185">Reference proteome</keyword>
<proteinExistence type="predicted"/>
<evidence type="ECO:0000259" key="4">
    <source>
        <dbReference type="PROSITE" id="PS51063"/>
    </source>
</evidence>
<dbReference type="SMART" id="SM00419">
    <property type="entry name" value="HTH_CRP"/>
    <property type="match status" value="1"/>
</dbReference>
<dbReference type="Gene3D" id="2.60.120.10">
    <property type="entry name" value="Jelly Rolls"/>
    <property type="match status" value="1"/>
</dbReference>
<dbReference type="RefSeq" id="WP_051630849.1">
    <property type="nucleotide sequence ID" value="NZ_BMLF01000001.1"/>
</dbReference>
<evidence type="ECO:0000256" key="3">
    <source>
        <dbReference type="ARBA" id="ARBA00023163"/>
    </source>
</evidence>
<dbReference type="Pfam" id="PF13545">
    <property type="entry name" value="HTH_Crp_2"/>
    <property type="match status" value="1"/>
</dbReference>
<dbReference type="GO" id="GO:0003677">
    <property type="term" value="F:DNA binding"/>
    <property type="evidence" value="ECO:0007669"/>
    <property type="project" value="UniProtKB-KW"/>
</dbReference>
<keyword evidence="1" id="KW-0805">Transcription regulation</keyword>
<accession>A0A917SUU8</accession>
<protein>
    <submittedName>
        <fullName evidence="5">Transcriptional regulator</fullName>
    </submittedName>
</protein>
<dbReference type="SUPFAM" id="SSF46785">
    <property type="entry name" value="Winged helix' DNA-binding domain"/>
    <property type="match status" value="1"/>
</dbReference>
<comment type="caution">
    <text evidence="5">The sequence shown here is derived from an EMBL/GenBank/DDBJ whole genome shotgun (WGS) entry which is preliminary data.</text>
</comment>
<name>A0A917SUU8_9RHOB</name>